<accession>A0A0W4ZMQ7</accession>
<keyword evidence="7" id="KW-0378">Hydrolase</keyword>
<evidence type="ECO:0000256" key="2">
    <source>
        <dbReference type="ARBA" id="ARBA00005300"/>
    </source>
</evidence>
<keyword evidence="10" id="KW-1185">Reference proteome</keyword>
<dbReference type="EC" id="3.1.26.4" evidence="3"/>
<dbReference type="CDD" id="cd09280">
    <property type="entry name" value="RNase_HI_eukaryote_like"/>
    <property type="match status" value="1"/>
</dbReference>
<comment type="catalytic activity">
    <reaction evidence="1">
        <text>Endonucleolytic cleavage to 5'-phosphomonoester.</text>
        <dbReference type="EC" id="3.1.26.4"/>
    </reaction>
</comment>
<dbReference type="PROSITE" id="PS50879">
    <property type="entry name" value="RNASE_H_1"/>
    <property type="match status" value="1"/>
</dbReference>
<dbReference type="GO" id="GO:0046872">
    <property type="term" value="F:metal ion binding"/>
    <property type="evidence" value="ECO:0007669"/>
    <property type="project" value="UniProtKB-KW"/>
</dbReference>
<evidence type="ECO:0000313" key="10">
    <source>
        <dbReference type="Proteomes" id="UP000054454"/>
    </source>
</evidence>
<feature type="domain" description="RNase H type-1" evidence="8">
    <location>
        <begin position="79"/>
        <end position="227"/>
    </location>
</feature>
<dbReference type="Proteomes" id="UP000054454">
    <property type="component" value="Unassembled WGS sequence"/>
</dbReference>
<reference evidence="10" key="1">
    <citation type="journal article" date="2016" name="Nat. Commun.">
        <title>Genome analysis of three Pneumocystis species reveals adaptation mechanisms to life exclusively in mammalian hosts.</title>
        <authorList>
            <person name="Ma L."/>
            <person name="Chen Z."/>
            <person name="Huang D.W."/>
            <person name="Kutty G."/>
            <person name="Ishihara M."/>
            <person name="Wang H."/>
            <person name="Abouelleil A."/>
            <person name="Bishop L."/>
            <person name="Davey E."/>
            <person name="Deng R."/>
            <person name="Deng X."/>
            <person name="Fan L."/>
            <person name="Fantoni G."/>
            <person name="Fitzgerald M."/>
            <person name="Gogineni E."/>
            <person name="Goldberg J.M."/>
            <person name="Handley G."/>
            <person name="Hu X."/>
            <person name="Huber C."/>
            <person name="Jiao X."/>
            <person name="Jones K."/>
            <person name="Levin J.Z."/>
            <person name="Liu Y."/>
            <person name="Macdonald P."/>
            <person name="Melnikov A."/>
            <person name="Raley C."/>
            <person name="Sassi M."/>
            <person name="Sherman B.T."/>
            <person name="Song X."/>
            <person name="Sykes S."/>
            <person name="Tran B."/>
            <person name="Walsh L."/>
            <person name="Xia Y."/>
            <person name="Yang J."/>
            <person name="Young S."/>
            <person name="Zeng Q."/>
            <person name="Zheng X."/>
            <person name="Stephens R."/>
            <person name="Nusbaum C."/>
            <person name="Birren B.W."/>
            <person name="Azadi P."/>
            <person name="Lempicki R.A."/>
            <person name="Cuomo C.A."/>
            <person name="Kovacs J.A."/>
        </authorList>
    </citation>
    <scope>NUCLEOTIDE SEQUENCE [LARGE SCALE GENOMIC DNA]</scope>
    <source>
        <strain evidence="10">B80</strain>
    </source>
</reference>
<keyword evidence="6" id="KW-0255">Endonuclease</keyword>
<keyword evidence="5" id="KW-0479">Metal-binding</keyword>
<evidence type="ECO:0000256" key="3">
    <source>
        <dbReference type="ARBA" id="ARBA00012180"/>
    </source>
</evidence>
<keyword evidence="4" id="KW-0540">Nuclease</keyword>
<dbReference type="VEuPathDB" id="FungiDB:T552_04091"/>
<evidence type="ECO:0000256" key="6">
    <source>
        <dbReference type="ARBA" id="ARBA00022759"/>
    </source>
</evidence>
<dbReference type="SUPFAM" id="SSF53098">
    <property type="entry name" value="Ribonuclease H-like"/>
    <property type="match status" value="1"/>
</dbReference>
<name>A0A0W4ZMQ7_PNEC8</name>
<proteinExistence type="inferred from homology"/>
<dbReference type="InterPro" id="IPR050092">
    <property type="entry name" value="RNase_H"/>
</dbReference>
<evidence type="ECO:0000313" key="9">
    <source>
        <dbReference type="EMBL" id="KTW29658.1"/>
    </source>
</evidence>
<organism evidence="9 10">
    <name type="scientific">Pneumocystis carinii (strain B80)</name>
    <name type="common">Rat pneumocystis pneumonia agent</name>
    <name type="synonym">Pneumocystis carinii f. sp. carinii</name>
    <dbReference type="NCBI Taxonomy" id="1408658"/>
    <lineage>
        <taxon>Eukaryota</taxon>
        <taxon>Fungi</taxon>
        <taxon>Dikarya</taxon>
        <taxon>Ascomycota</taxon>
        <taxon>Taphrinomycotina</taxon>
        <taxon>Pneumocystomycetes</taxon>
        <taxon>Pneumocystaceae</taxon>
        <taxon>Pneumocystis</taxon>
    </lineage>
</organism>
<dbReference type="GeneID" id="28938345"/>
<evidence type="ECO:0000259" key="8">
    <source>
        <dbReference type="PROSITE" id="PS50879"/>
    </source>
</evidence>
<evidence type="ECO:0000256" key="4">
    <source>
        <dbReference type="ARBA" id="ARBA00022722"/>
    </source>
</evidence>
<dbReference type="InterPro" id="IPR002156">
    <property type="entry name" value="RNaseH_domain"/>
</dbReference>
<dbReference type="GO" id="GO:0003676">
    <property type="term" value="F:nucleic acid binding"/>
    <property type="evidence" value="ECO:0007669"/>
    <property type="project" value="InterPro"/>
</dbReference>
<dbReference type="GO" id="GO:0043137">
    <property type="term" value="P:DNA replication, removal of RNA primer"/>
    <property type="evidence" value="ECO:0007669"/>
    <property type="project" value="TreeGrafter"/>
</dbReference>
<evidence type="ECO:0000256" key="5">
    <source>
        <dbReference type="ARBA" id="ARBA00022723"/>
    </source>
</evidence>
<comment type="caution">
    <text evidence="9">The sequence shown here is derived from an EMBL/GenBank/DDBJ whole genome shotgun (WGS) entry which is preliminary data.</text>
</comment>
<dbReference type="Pfam" id="PF00075">
    <property type="entry name" value="RNase_H"/>
    <property type="match status" value="1"/>
</dbReference>
<dbReference type="PANTHER" id="PTHR10642">
    <property type="entry name" value="RIBONUCLEASE H1"/>
    <property type="match status" value="1"/>
</dbReference>
<evidence type="ECO:0000256" key="7">
    <source>
        <dbReference type="ARBA" id="ARBA00022801"/>
    </source>
</evidence>
<dbReference type="InterPro" id="IPR012337">
    <property type="entry name" value="RNaseH-like_sf"/>
</dbReference>
<dbReference type="Gene3D" id="3.30.420.10">
    <property type="entry name" value="Ribonuclease H-like superfamily/Ribonuclease H"/>
    <property type="match status" value="1"/>
</dbReference>
<dbReference type="GO" id="GO:0004523">
    <property type="term" value="F:RNA-DNA hybrid ribonuclease activity"/>
    <property type="evidence" value="ECO:0007669"/>
    <property type="project" value="UniProtKB-EC"/>
</dbReference>
<gene>
    <name evidence="9" type="ORF">T552_04091</name>
</gene>
<sequence>MYLVLNRIYRESSQILLISARNKYFLENFRKIYEGLLNDYKRKTYCSSKKDIDKLDYELKCIKKDKTNIYNSKEKKILEKDYIEIYTDGSSHYYGEGKVIAGIGVYFGDNDKRKVLKERIYDIKQTNQRAEIMAIIRAIESVSNDENIIINTDSKYAINSLTIWYKKWEKNNWKNINAESVKNKDLLEKALELIKKRSGFTELKYVSSHGDIYGNKQADYLANKSIFMKKKV</sequence>
<dbReference type="InterPro" id="IPR036397">
    <property type="entry name" value="RNaseH_sf"/>
</dbReference>
<dbReference type="AlphaFoldDB" id="A0A0W4ZMQ7"/>
<protein>
    <recommendedName>
        <fullName evidence="3">ribonuclease H</fullName>
        <ecNumber evidence="3">3.1.26.4</ecNumber>
    </recommendedName>
</protein>
<evidence type="ECO:0000256" key="1">
    <source>
        <dbReference type="ARBA" id="ARBA00000077"/>
    </source>
</evidence>
<dbReference type="RefSeq" id="XP_018226645.1">
    <property type="nucleotide sequence ID" value="XM_018372142.1"/>
</dbReference>
<dbReference type="PANTHER" id="PTHR10642:SF26">
    <property type="entry name" value="RIBONUCLEASE H1"/>
    <property type="match status" value="1"/>
</dbReference>
<comment type="similarity">
    <text evidence="2">Belongs to the RNase H family.</text>
</comment>
<dbReference type="OrthoDB" id="407198at2759"/>
<dbReference type="EMBL" id="LFVZ01000004">
    <property type="protein sequence ID" value="KTW29658.1"/>
    <property type="molecule type" value="Genomic_DNA"/>
</dbReference>